<dbReference type="RefSeq" id="XP_062748890.1">
    <property type="nucleotide sequence ID" value="XM_062885876.1"/>
</dbReference>
<evidence type="ECO:0000313" key="3">
    <source>
        <dbReference type="Proteomes" id="UP001323405"/>
    </source>
</evidence>
<reference evidence="2 3" key="1">
    <citation type="journal article" date="2023" name="bioRxiv">
        <title>High-quality genome assemblies of four members of thePodospora anserinaspecies complex.</title>
        <authorList>
            <person name="Ament-Velasquez S.L."/>
            <person name="Vogan A.A."/>
            <person name="Wallerman O."/>
            <person name="Hartmann F."/>
            <person name="Gautier V."/>
            <person name="Silar P."/>
            <person name="Giraud T."/>
            <person name="Johannesson H."/>
        </authorList>
    </citation>
    <scope>NUCLEOTIDE SEQUENCE [LARGE SCALE GENOMIC DNA]</scope>
    <source>
        <strain evidence="2 3">CBS 415.72m</strain>
    </source>
</reference>
<gene>
    <name evidence="2" type="ORF">QC762_114595</name>
</gene>
<keyword evidence="3" id="KW-1185">Reference proteome</keyword>
<accession>A0ABR0GVY0</accession>
<proteinExistence type="predicted"/>
<evidence type="ECO:0000256" key="1">
    <source>
        <dbReference type="SAM" id="MobiDB-lite"/>
    </source>
</evidence>
<feature type="region of interest" description="Disordered" evidence="1">
    <location>
        <begin position="281"/>
        <end position="302"/>
    </location>
</feature>
<name>A0ABR0GVY0_9PEZI</name>
<feature type="compositionally biased region" description="Basic and acidic residues" evidence="1">
    <location>
        <begin position="285"/>
        <end position="300"/>
    </location>
</feature>
<dbReference type="EMBL" id="JAFFHA010000001">
    <property type="protein sequence ID" value="KAK4659920.1"/>
    <property type="molecule type" value="Genomic_DNA"/>
</dbReference>
<organism evidence="2 3">
    <name type="scientific">Podospora pseudocomata</name>
    <dbReference type="NCBI Taxonomy" id="2093779"/>
    <lineage>
        <taxon>Eukaryota</taxon>
        <taxon>Fungi</taxon>
        <taxon>Dikarya</taxon>
        <taxon>Ascomycota</taxon>
        <taxon>Pezizomycotina</taxon>
        <taxon>Sordariomycetes</taxon>
        <taxon>Sordariomycetidae</taxon>
        <taxon>Sordariales</taxon>
        <taxon>Podosporaceae</taxon>
        <taxon>Podospora</taxon>
    </lineage>
</organism>
<feature type="compositionally biased region" description="Basic and acidic residues" evidence="1">
    <location>
        <begin position="71"/>
        <end position="82"/>
    </location>
</feature>
<sequence length="429" mass="48238">MVFLFLTKFHHRGRYSDAENLFSNTNLMRPVQPDLVRKSGDSKKAGLVPSGGPLPMEASRPGTKTSTTPDQNDRDEANRNTESDGNPDVPTINPDDFPGTERSVPQGILNDDDLDKNATVDVGLAVRRARYQLGDYPALFKDVVEVIAKITSGGATVTWASNKVIERFQRIIRERYDSGERQKSCPLTRAELLASQYCHPYGEGLPAVQKKLTAMGFSCFDFGDLTFKIYKELLSRWNKYRSMIDKLRGECSEMESTLLTKLDTCMGEATKLETGQLENLSGESRNARKELRSHSEELRNSTEQLTNDVGELGQTRGEIVNCIESALDDLEKFFHKIGGMVWRNVRDETDSSVTLFLKEFDPHFEALNKLKDQLQENYKLLEKWRSVAGQNLKALRILQETQASMVAVLANKSGEEDRRVGRGGRLLAC</sequence>
<dbReference type="GeneID" id="87905783"/>
<evidence type="ECO:0000313" key="2">
    <source>
        <dbReference type="EMBL" id="KAK4659920.1"/>
    </source>
</evidence>
<feature type="compositionally biased region" description="Basic and acidic residues" evidence="1">
    <location>
        <begin position="35"/>
        <end position="44"/>
    </location>
</feature>
<dbReference type="Proteomes" id="UP001323405">
    <property type="component" value="Unassembled WGS sequence"/>
</dbReference>
<feature type="region of interest" description="Disordered" evidence="1">
    <location>
        <begin position="35"/>
        <end position="114"/>
    </location>
</feature>
<comment type="caution">
    <text evidence="2">The sequence shown here is derived from an EMBL/GenBank/DDBJ whole genome shotgun (WGS) entry which is preliminary data.</text>
</comment>
<protein>
    <submittedName>
        <fullName evidence="2">Uncharacterized protein</fullName>
    </submittedName>
</protein>